<dbReference type="AlphaFoldDB" id="A0AA86R6Q2"/>
<evidence type="ECO:0000313" key="2">
    <source>
        <dbReference type="EMBL" id="CAI9970432.1"/>
    </source>
</evidence>
<evidence type="ECO:0000313" key="3">
    <source>
        <dbReference type="EMBL" id="CAL6032176.1"/>
    </source>
</evidence>
<keyword evidence="4" id="KW-1185">Reference proteome</keyword>
<keyword evidence="1" id="KW-1133">Transmembrane helix</keyword>
<comment type="caution">
    <text evidence="2">The sequence shown here is derived from an EMBL/GenBank/DDBJ whole genome shotgun (WGS) entry which is preliminary data.</text>
</comment>
<feature type="transmembrane region" description="Helical" evidence="1">
    <location>
        <begin position="108"/>
        <end position="133"/>
    </location>
</feature>
<keyword evidence="1" id="KW-0472">Membrane</keyword>
<evidence type="ECO:0000313" key="4">
    <source>
        <dbReference type="Proteomes" id="UP001642409"/>
    </source>
</evidence>
<organism evidence="2">
    <name type="scientific">Hexamita inflata</name>
    <dbReference type="NCBI Taxonomy" id="28002"/>
    <lineage>
        <taxon>Eukaryota</taxon>
        <taxon>Metamonada</taxon>
        <taxon>Diplomonadida</taxon>
        <taxon>Hexamitidae</taxon>
        <taxon>Hexamitinae</taxon>
        <taxon>Hexamita</taxon>
    </lineage>
</organism>
<keyword evidence="1" id="KW-0812">Transmembrane</keyword>
<protein>
    <submittedName>
        <fullName evidence="3">Hypothetical_protein</fullName>
    </submittedName>
</protein>
<dbReference type="EMBL" id="CAXDID020000122">
    <property type="protein sequence ID" value="CAL6032176.1"/>
    <property type="molecule type" value="Genomic_DNA"/>
</dbReference>
<reference evidence="2" key="1">
    <citation type="submission" date="2023-06" db="EMBL/GenBank/DDBJ databases">
        <authorList>
            <person name="Kurt Z."/>
        </authorList>
    </citation>
    <scope>NUCLEOTIDE SEQUENCE</scope>
</reference>
<dbReference type="Proteomes" id="UP001642409">
    <property type="component" value="Unassembled WGS sequence"/>
</dbReference>
<proteinExistence type="predicted"/>
<dbReference type="EMBL" id="CATOUU010001074">
    <property type="protein sequence ID" value="CAI9970432.1"/>
    <property type="molecule type" value="Genomic_DNA"/>
</dbReference>
<name>A0AA86R6Q2_9EUKA</name>
<accession>A0AA86R6Q2</accession>
<gene>
    <name evidence="3" type="ORF">HINF_LOCUS34356</name>
    <name evidence="2" type="ORF">HINF_LOCUS58077</name>
</gene>
<sequence length="161" mass="18568">MIFVFEAVLFQKNLTNSQCIKCSFKKQKKHKLDVKIEMLCNAAPQSLIQIQSNDATIYTGILTFHQKTLIYETAQDQNLTVIVTYNAHKYIYINKGQKDAYEEKEDNIVIITSVCGVAFVVSFILAFILRAYLKRKRVHQKHDKIVTPRNSVDILKISQIV</sequence>
<evidence type="ECO:0000256" key="1">
    <source>
        <dbReference type="SAM" id="Phobius"/>
    </source>
</evidence>
<reference evidence="3 4" key="2">
    <citation type="submission" date="2024-07" db="EMBL/GenBank/DDBJ databases">
        <authorList>
            <person name="Akdeniz Z."/>
        </authorList>
    </citation>
    <scope>NUCLEOTIDE SEQUENCE [LARGE SCALE GENOMIC DNA]</scope>
</reference>